<evidence type="ECO:0000256" key="3">
    <source>
        <dbReference type="ARBA" id="ARBA00001967"/>
    </source>
</evidence>
<reference evidence="12" key="1">
    <citation type="submission" date="2006-09" db="EMBL/GenBank/DDBJ databases">
        <title>Annotation of Plasmodium falciparum Dd2.</title>
        <authorList>
            <consortium name="The Broad Institute Genome Sequencing Platform"/>
            <person name="Volkman S.K."/>
            <person name="Neafsey D.E."/>
            <person name="Dash A.P."/>
            <person name="Chitnis C.E."/>
            <person name="Hartl D.L."/>
            <person name="Young S.K."/>
            <person name="Zeng Q."/>
            <person name="Koehrsen M."/>
            <person name="Alvarado L."/>
            <person name="Berlin A."/>
            <person name="Borenstein D."/>
            <person name="Chapman S.B."/>
            <person name="Chen Z."/>
            <person name="Engels R."/>
            <person name="Freedman E."/>
            <person name="Gellesch M."/>
            <person name="Goldberg J."/>
            <person name="Griggs A."/>
            <person name="Gujja S."/>
            <person name="Heilman E.R."/>
            <person name="Heiman D.I."/>
            <person name="Howarth C."/>
            <person name="Jen D."/>
            <person name="Larson L."/>
            <person name="Mehta T."/>
            <person name="Neiman D."/>
            <person name="Park D."/>
            <person name="Pearson M."/>
            <person name="Roberts A."/>
            <person name="Saif S."/>
            <person name="Shea T."/>
            <person name="Shenoy N."/>
            <person name="Sisk P."/>
            <person name="Stolte C."/>
            <person name="Sykes S."/>
            <person name="Walk T."/>
            <person name="White J."/>
            <person name="Yandava C."/>
            <person name="Haas B."/>
            <person name="Henn M.R."/>
            <person name="Nusbaum C."/>
            <person name="Birren B."/>
        </authorList>
    </citation>
    <scope>NUCLEOTIDE SEQUENCE [LARGE SCALE GENOMIC DNA]</scope>
</reference>
<dbReference type="KEGG" id="pfd:PFDG_00332"/>
<feature type="compositionally biased region" description="Low complexity" evidence="9">
    <location>
        <begin position="271"/>
        <end position="280"/>
    </location>
</feature>
<accession>A0A0L7LWF1</accession>
<dbReference type="PANTHER" id="PTHR12260:SF6">
    <property type="entry name" value="DAMAGE-CONTROL PHOSPHATASE ARMT1"/>
    <property type="match status" value="1"/>
</dbReference>
<comment type="catalytic activity">
    <reaction evidence="8">
        <text>beta-D-fructose 6-phosphate = dihydroxyacetone + D-glyceraldehyde 3-phosphate</text>
        <dbReference type="Rhea" id="RHEA:28002"/>
        <dbReference type="ChEBI" id="CHEBI:16016"/>
        <dbReference type="ChEBI" id="CHEBI:57634"/>
        <dbReference type="ChEBI" id="CHEBI:59776"/>
    </reaction>
</comment>
<dbReference type="OrthoDB" id="541375at2759"/>
<dbReference type="GO" id="GO:0016791">
    <property type="term" value="F:phosphatase activity"/>
    <property type="evidence" value="ECO:0007669"/>
    <property type="project" value="TreeGrafter"/>
</dbReference>
<comment type="catalytic activity">
    <reaction evidence="1">
        <text>beta-D-fructose 1-phosphate + H2O = D-fructose + phosphate</text>
        <dbReference type="Rhea" id="RHEA:35603"/>
        <dbReference type="ChEBI" id="CHEBI:15377"/>
        <dbReference type="ChEBI" id="CHEBI:37721"/>
        <dbReference type="ChEBI" id="CHEBI:43474"/>
        <dbReference type="ChEBI" id="CHEBI:138881"/>
    </reaction>
</comment>
<feature type="region of interest" description="Disordered" evidence="9">
    <location>
        <begin position="257"/>
        <end position="335"/>
    </location>
</feature>
<proteinExistence type="inferred from homology"/>
<gene>
    <name evidence="11" type="ORF">PFDG_00332</name>
</gene>
<evidence type="ECO:0000256" key="8">
    <source>
        <dbReference type="ARBA" id="ARBA00048809"/>
    </source>
</evidence>
<evidence type="ECO:0000256" key="1">
    <source>
        <dbReference type="ARBA" id="ARBA00001326"/>
    </source>
</evidence>
<dbReference type="Pfam" id="PF01937">
    <property type="entry name" value="ARMT1-like_dom"/>
    <property type="match status" value="1"/>
</dbReference>
<dbReference type="InterPro" id="IPR036075">
    <property type="entry name" value="ARMT-1-like_metal-bd_sf"/>
</dbReference>
<dbReference type="OMA" id="YNMTEND"/>
<evidence type="ECO:0000256" key="4">
    <source>
        <dbReference type="ARBA" id="ARBA00009519"/>
    </source>
</evidence>
<keyword evidence="5" id="KW-0479">Metal-binding</keyword>
<feature type="compositionally biased region" description="Basic and acidic residues" evidence="9">
    <location>
        <begin position="282"/>
        <end position="331"/>
    </location>
</feature>
<evidence type="ECO:0000256" key="6">
    <source>
        <dbReference type="ARBA" id="ARBA00022801"/>
    </source>
</evidence>
<dbReference type="InterPro" id="IPR039763">
    <property type="entry name" value="ARMT1"/>
</dbReference>
<dbReference type="Gene3D" id="3.40.50.10880">
    <property type="entry name" value="Uncharacterised protein PF01937, DUF89, domain 3"/>
    <property type="match status" value="1"/>
</dbReference>
<evidence type="ECO:0000259" key="10">
    <source>
        <dbReference type="Pfam" id="PF01937"/>
    </source>
</evidence>
<feature type="region of interest" description="Disordered" evidence="9">
    <location>
        <begin position="55"/>
        <end position="78"/>
    </location>
</feature>
<name>A0A0L7LWF1_PLAF4</name>
<evidence type="ECO:0000313" key="11">
    <source>
        <dbReference type="EMBL" id="KOB84939.1"/>
    </source>
</evidence>
<comment type="cofactor">
    <cofactor evidence="2">
        <name>Mn(2+)</name>
        <dbReference type="ChEBI" id="CHEBI:29035"/>
    </cofactor>
</comment>
<evidence type="ECO:0000256" key="2">
    <source>
        <dbReference type="ARBA" id="ARBA00001936"/>
    </source>
</evidence>
<feature type="domain" description="Damage-control phosphatase ARMT1-like metal-binding" evidence="10">
    <location>
        <begin position="499"/>
        <end position="850"/>
    </location>
</feature>
<feature type="region of interest" description="Disordered" evidence="9">
    <location>
        <begin position="1"/>
        <end position="25"/>
    </location>
</feature>
<evidence type="ECO:0000256" key="7">
    <source>
        <dbReference type="ARBA" id="ARBA00023211"/>
    </source>
</evidence>
<dbReference type="AlphaFoldDB" id="A0A0L7LWF1"/>
<feature type="compositionally biased region" description="Low complexity" evidence="9">
    <location>
        <begin position="58"/>
        <end position="75"/>
    </location>
</feature>
<dbReference type="EMBL" id="DS016077">
    <property type="protein sequence ID" value="KOB84939.1"/>
    <property type="molecule type" value="Genomic_DNA"/>
</dbReference>
<organism evidence="11 12">
    <name type="scientific">Plasmodium falciparum (isolate Dd2)</name>
    <dbReference type="NCBI Taxonomy" id="57267"/>
    <lineage>
        <taxon>Eukaryota</taxon>
        <taxon>Sar</taxon>
        <taxon>Alveolata</taxon>
        <taxon>Apicomplexa</taxon>
        <taxon>Aconoidasida</taxon>
        <taxon>Haemosporida</taxon>
        <taxon>Plasmodiidae</taxon>
        <taxon>Plasmodium</taxon>
        <taxon>Plasmodium (Laverania)</taxon>
    </lineage>
</organism>
<evidence type="ECO:0000313" key="12">
    <source>
        <dbReference type="Proteomes" id="UP000054282"/>
    </source>
</evidence>
<protein>
    <recommendedName>
        <fullName evidence="10">Damage-control phosphatase ARMT1-like metal-binding domain-containing protein</fullName>
    </recommendedName>
</protein>
<reference evidence="12" key="2">
    <citation type="submission" date="2006-09" db="EMBL/GenBank/DDBJ databases">
        <title>The genome sequence of Plasmodium falciparum Dd2.</title>
        <authorList>
            <consortium name="The Broad Institute Genome Sequencing Platform"/>
            <person name="Birren B."/>
            <person name="Lander E."/>
            <person name="Galagan J."/>
            <person name="Nusbaum C."/>
            <person name="Devon K."/>
            <person name="Henn M."/>
            <person name="Jaffe D."/>
            <person name="Butler J."/>
            <person name="Alvarez P."/>
            <person name="Gnerre S."/>
            <person name="Grabherr M."/>
            <person name="Kleber M."/>
            <person name="Mauceli E."/>
            <person name="Brockman W."/>
            <person name="MacCallum I.A."/>
            <person name="Rounsley S."/>
            <person name="Young S."/>
            <person name="LaButti K."/>
            <person name="Pushparaj V."/>
            <person name="DeCaprio D."/>
            <person name="Crawford M."/>
            <person name="Koehrsen M."/>
            <person name="Engels R."/>
            <person name="Montgomery P."/>
            <person name="Pearson M."/>
            <person name="Howarth C."/>
            <person name="Larson L."/>
            <person name="Luoma S."/>
            <person name="White J."/>
            <person name="Kodira C."/>
            <person name="Zeng Q."/>
            <person name="O'Leary S."/>
            <person name="Yandava C."/>
            <person name="Alvarado L."/>
            <person name="Wirth D."/>
            <person name="Volkman S."/>
            <person name="Hartl D."/>
        </authorList>
    </citation>
    <scope>NUCLEOTIDE SEQUENCE [LARGE SCALE GENOMIC DNA]</scope>
</reference>
<comment type="cofactor">
    <cofactor evidence="3">
        <name>Ni(2+)</name>
        <dbReference type="ChEBI" id="CHEBI:49786"/>
    </cofactor>
</comment>
<sequence length="867" mass="102219">MNVSVTIKGNLSNSSTEKNKNSSKKNDASVFFKFKKENLDKKKIIKNNIVRKEKNSLNKKGTSNNTTNSFSKGNNIKLSGDTHARNVINEKKILSEKKNGFTTKYDSKKSYSSKKSSLLNKLPSSEITLNNSNLKFFEKKKSKDKQNVINNINGSKLINNVDKLYTNNDNINNNINEKKSSNIFTKNIQKKNKTNSSNNLNTSNVNKKTYKLGNVLAQPEKFIRKKKNKIIKNLNSLKRNIDIMMKSEQDQNILEEHMSSVSSSNEKQKNKNNNIEQNENMTKLEKNGDDNIYMKDNKKNDEQKGDNNTKEQIHINDDDEKKTFHDKKDDMENNTQETKTNIFQDNAVDTINGHICKDEKMLFPYFIEATYDKNTDIFNEKYDDDDNNKETNNLLLPGYHNVTFENVSENNKMYNINNNNKNNNNPISNNIYATNSSFPPYKFISYLRSKLTPKAYHLKNNEILNNFLFTSSDITRGTIYQQYNMTQHDTIIRRIPNSILKRMEDQNAEYTKKNNISDKLERLRELFINADKNTHEMLKCNVDEKIWTFFLSYHINKDMKITESSWLFNEYYFYRYLCCAYDFEKTNYDFFQYEKQDSINCNKVIIENICTCAKTLIELYDKNPQKKIFSVFFYYALWANQFDLSWNPTKNKSEQHNVQEKDIRKKTLREKQFCFDTDDIDKLYNSFYMENILCNDINDIYKDMTVQKHKRFDIVLDNMGVEFITDFCLLYFLTHYFEEITIHVKKFPLFVSDTMIKDIHYTLNVLCNDEKDDIYWNIPLPYWVMSKNLLEELKKSSFVCFKGDANYRRCLGDLSYDFSTSHKDILNYFPFKVIALRCLKSPLGCGIDEKTVQELNQNNPDWSNYGE</sequence>
<dbReference type="GO" id="GO:0005634">
    <property type="term" value="C:nucleus"/>
    <property type="evidence" value="ECO:0007669"/>
    <property type="project" value="TreeGrafter"/>
</dbReference>
<dbReference type="InterPro" id="IPR002791">
    <property type="entry name" value="ARMT1-like_metal-bd"/>
</dbReference>
<dbReference type="PANTHER" id="PTHR12260">
    <property type="entry name" value="DAMAGE-CONTROL PHOSPHATASE ARMT1"/>
    <property type="match status" value="1"/>
</dbReference>
<dbReference type="GO" id="GO:0046872">
    <property type="term" value="F:metal ion binding"/>
    <property type="evidence" value="ECO:0007669"/>
    <property type="project" value="UniProtKB-KW"/>
</dbReference>
<dbReference type="SUPFAM" id="SSF111321">
    <property type="entry name" value="AF1104-like"/>
    <property type="match status" value="1"/>
</dbReference>
<keyword evidence="6" id="KW-0378">Hydrolase</keyword>
<evidence type="ECO:0000256" key="9">
    <source>
        <dbReference type="SAM" id="MobiDB-lite"/>
    </source>
</evidence>
<dbReference type="GO" id="GO:0006974">
    <property type="term" value="P:DNA damage response"/>
    <property type="evidence" value="ECO:0007669"/>
    <property type="project" value="TreeGrafter"/>
</dbReference>
<keyword evidence="7" id="KW-0464">Manganese</keyword>
<comment type="similarity">
    <text evidence="4">Belongs to the damage-control phosphatase family. Sugar phosphate phosphatase III subfamily.</text>
</comment>
<evidence type="ECO:0000256" key="5">
    <source>
        <dbReference type="ARBA" id="ARBA00022723"/>
    </source>
</evidence>
<dbReference type="Proteomes" id="UP000054282">
    <property type="component" value="Unassembled WGS sequence"/>
</dbReference>